<evidence type="ECO:0000256" key="1">
    <source>
        <dbReference type="SAM" id="MobiDB-lite"/>
    </source>
</evidence>
<feature type="region of interest" description="Disordered" evidence="1">
    <location>
        <begin position="138"/>
        <end position="255"/>
    </location>
</feature>
<evidence type="ECO:0000313" key="2">
    <source>
        <dbReference type="EMBL" id="CBZ49911.1"/>
    </source>
</evidence>
<feature type="compositionally biased region" description="Low complexity" evidence="1">
    <location>
        <begin position="74"/>
        <end position="87"/>
    </location>
</feature>
<feature type="region of interest" description="Disordered" evidence="1">
    <location>
        <begin position="541"/>
        <end position="569"/>
    </location>
</feature>
<gene>
    <name evidence="3" type="ORF">BN1204_003950</name>
    <name evidence="2" type="ORF">NCLIV_003950</name>
</gene>
<dbReference type="Proteomes" id="UP000007494">
    <property type="component" value="Chromosome Ib"/>
</dbReference>
<evidence type="ECO:0000313" key="4">
    <source>
        <dbReference type="Proteomes" id="UP000007494"/>
    </source>
</evidence>
<dbReference type="eggNOG" id="ENOG502ST0Z">
    <property type="taxonomic scope" value="Eukaryota"/>
</dbReference>
<feature type="compositionally biased region" description="Low complexity" evidence="1">
    <location>
        <begin position="433"/>
        <end position="450"/>
    </location>
</feature>
<name>F0V870_NEOCL</name>
<reference evidence="2" key="2">
    <citation type="submission" date="2011-03" db="EMBL/GenBank/DDBJ databases">
        <title>Comparative genomics and transcriptomics of Neospora caninum and Toxoplasma gondii.</title>
        <authorList>
            <person name="Reid A.J."/>
            <person name="Sohal A."/>
            <person name="Harris D."/>
            <person name="Quail M."/>
            <person name="Sanders M."/>
            <person name="Berriman M."/>
            <person name="Wastling J.M."/>
            <person name="Pain A."/>
        </authorList>
    </citation>
    <scope>NUCLEOTIDE SEQUENCE</scope>
    <source>
        <strain evidence="2">Liverpool</strain>
    </source>
</reference>
<feature type="compositionally biased region" description="Basic and acidic residues" evidence="1">
    <location>
        <begin position="246"/>
        <end position="255"/>
    </location>
</feature>
<dbReference type="InParanoid" id="F0V870"/>
<accession>F0V870</accession>
<dbReference type="OrthoDB" id="437309at2759"/>
<feature type="region of interest" description="Disordered" evidence="1">
    <location>
        <begin position="71"/>
        <end position="124"/>
    </location>
</feature>
<keyword evidence="4" id="KW-1185">Reference proteome</keyword>
<dbReference type="VEuPathDB" id="ToxoDB:NCLIV_003950"/>
<feature type="compositionally biased region" description="Low complexity" evidence="1">
    <location>
        <begin position="216"/>
        <end position="245"/>
    </location>
</feature>
<organism evidence="2 4">
    <name type="scientific">Neospora caninum (strain Liverpool)</name>
    <dbReference type="NCBI Taxonomy" id="572307"/>
    <lineage>
        <taxon>Eukaryota</taxon>
        <taxon>Sar</taxon>
        <taxon>Alveolata</taxon>
        <taxon>Apicomplexa</taxon>
        <taxon>Conoidasida</taxon>
        <taxon>Coccidia</taxon>
        <taxon>Eucoccidiorida</taxon>
        <taxon>Eimeriorina</taxon>
        <taxon>Sarcocystidae</taxon>
        <taxon>Neospora</taxon>
    </lineage>
</organism>
<dbReference type="EMBL" id="LN714475">
    <property type="protein sequence ID" value="CEL64498.1"/>
    <property type="molecule type" value="Genomic_DNA"/>
</dbReference>
<feature type="region of interest" description="Disordered" evidence="1">
    <location>
        <begin position="415"/>
        <end position="481"/>
    </location>
</feature>
<sequence length="632" mass="66313">MAARMSLSSSPLLLRPRALAPRRRGTCALVSQGLRPQFVSDWVPVSSVSAAFPCTRKHVFFGLARRGIPRQPRSFSSSPKLPASLASVGASSPLPSRQVPLSPASLASQPSFLSSSRAQDAEREDHLRFLRPSGRFFVSAGAGAPAGQKSRDSEQTQTGETPNLLKKDGDACAGSDGKKDETNASGAERRGAAESEGNSTSAASPKDTGHDPPSPASEAAASAGAASAPPEGSSPSPSSAPSSQSEGEKERSEEKSDSKWGFRHYFFSALGLGLAGGFVYVLAENDFNVAKAEWAVGEKIRARVFKYTRTGPREDAADRSRFNVGLGDDLQKEIAIFFLQLDLDKPNGVRRSDVMDLVEKLGFSPSSGVCKLFLETGQGRTADVKRVSGVSLQEFAELLEGLILEEELEAAVGNSAQSGVAGTEENVGEGRSSGDPAGSSSESNGTPTSSDPSHAEEKRGTETPPAKAMHAGEGSLTRNPRDRVLSYFRDVNRTTTVLSTIPSCYTEPANAVPPASEAKASSAGEAPSARGLVNLAGQASALGDASGGVSGSAGHQQNGHGKGGVETDSQADELQLLQLQRARAEKLVKDLSALKARRGLSDAENTRLEDAVSEVKTVQQEIWRHEAASSRK</sequence>
<dbReference type="EMBL" id="FR823381">
    <property type="protein sequence ID" value="CBZ49911.1"/>
    <property type="molecule type" value="Genomic_DNA"/>
</dbReference>
<feature type="compositionally biased region" description="Low complexity" evidence="1">
    <location>
        <begin position="100"/>
        <end position="118"/>
    </location>
</feature>
<feature type="compositionally biased region" description="Basic and acidic residues" evidence="1">
    <location>
        <begin position="165"/>
        <end position="193"/>
    </location>
</feature>
<dbReference type="RefSeq" id="XP_003879946.1">
    <property type="nucleotide sequence ID" value="XM_003879897.1"/>
</dbReference>
<dbReference type="AlphaFoldDB" id="F0V870"/>
<dbReference type="GeneID" id="13445960"/>
<reference evidence="4" key="3">
    <citation type="journal article" date="2012" name="PLoS Pathog.">
        <title>Comparative genomics of the apicomplexan parasites Toxoplasma gondii and Neospora caninum: Coccidia differing in host range and transmission strategy.</title>
        <authorList>
            <person name="Reid A.J."/>
            <person name="Vermont S.J."/>
            <person name="Cotton J.A."/>
            <person name="Harris D."/>
            <person name="Hill-Cawthorne G.A."/>
            <person name="Konen-Waisman S."/>
            <person name="Latham S.M."/>
            <person name="Mourier T."/>
            <person name="Norton R."/>
            <person name="Quail M.A."/>
            <person name="Sanders M."/>
            <person name="Shanmugam D."/>
            <person name="Sohal A."/>
            <person name="Wasmuth J.D."/>
            <person name="Brunk B."/>
            <person name="Grigg M.E."/>
            <person name="Howard J.C."/>
            <person name="Parkinson J."/>
            <person name="Roos D.S."/>
            <person name="Trees A.J."/>
            <person name="Berriman M."/>
            <person name="Pain A."/>
            <person name="Wastling J.M."/>
        </authorList>
    </citation>
    <scope>NUCLEOTIDE SEQUENCE [LARGE SCALE GENOMIC DNA]</scope>
    <source>
        <strain evidence="4">Liverpool</strain>
    </source>
</reference>
<proteinExistence type="predicted"/>
<evidence type="ECO:0000313" key="3">
    <source>
        <dbReference type="EMBL" id="CEL64498.1"/>
    </source>
</evidence>
<reference evidence="2" key="1">
    <citation type="submission" date="2011-02" db="EMBL/GenBank/DDBJ databases">
        <authorList>
            <person name="Aslett M."/>
        </authorList>
    </citation>
    <scope>NUCLEOTIDE SEQUENCE</scope>
    <source>
        <strain evidence="2">Liverpool</strain>
    </source>
</reference>
<reference evidence="3" key="4">
    <citation type="journal article" date="2015" name="PLoS ONE">
        <title>Comprehensive Evaluation of Toxoplasma gondii VEG and Neospora caninum LIV Genomes with Tachyzoite Stage Transcriptome and Proteome Defines Novel Transcript Features.</title>
        <authorList>
            <person name="Ramaprasad A."/>
            <person name="Mourier T."/>
            <person name="Naeem R."/>
            <person name="Malas T.B."/>
            <person name="Moussa E."/>
            <person name="Panigrahi A."/>
            <person name="Vermont S.J."/>
            <person name="Otto T.D."/>
            <person name="Wastling J."/>
            <person name="Pain A."/>
        </authorList>
    </citation>
    <scope>NUCLEOTIDE SEQUENCE</scope>
    <source>
        <strain evidence="3">Liverpool</strain>
    </source>
</reference>
<protein>
    <submittedName>
        <fullName evidence="2">Uncharacterized protein</fullName>
    </submittedName>
</protein>